<evidence type="ECO:0000256" key="1">
    <source>
        <dbReference type="ARBA" id="ARBA00008987"/>
    </source>
</evidence>
<dbReference type="InterPro" id="IPR017937">
    <property type="entry name" value="Thioredoxin_CS"/>
</dbReference>
<dbReference type="PROSITE" id="PS51352">
    <property type="entry name" value="THIOREDOXIN_2"/>
    <property type="match status" value="1"/>
</dbReference>
<accession>A0A1I8N893</accession>
<dbReference type="KEGG" id="mde:101888500"/>
<gene>
    <name evidence="3" type="primary">101888500</name>
    <name evidence="5" type="synonym">LOC101888500</name>
</gene>
<reference evidence="3" key="1">
    <citation type="submission" date="2020-05" db="UniProtKB">
        <authorList>
            <consortium name="EnsemblMetazoa"/>
        </authorList>
    </citation>
    <scope>IDENTIFICATION</scope>
    <source>
        <strain evidence="3">Aabys</strain>
    </source>
</reference>
<evidence type="ECO:0000313" key="5">
    <source>
        <dbReference type="RefSeq" id="XP_005190199.1"/>
    </source>
</evidence>
<comment type="similarity">
    <text evidence="1">Belongs to the thioredoxin family.</text>
</comment>
<dbReference type="STRING" id="7370.A0A1I8N893"/>
<name>A0A1I8N893_MUSDO</name>
<dbReference type="eggNOG" id="KOG0910">
    <property type="taxonomic scope" value="Eukaryota"/>
</dbReference>
<dbReference type="CDD" id="cd02947">
    <property type="entry name" value="TRX_family"/>
    <property type="match status" value="1"/>
</dbReference>
<dbReference type="OrthoDB" id="19690at2759"/>
<sequence>MIQIIKSSLVSTLSSLVKSSIVQNLRLVGPAAFTTAKRNFYKNPIVWKRYAVNDHDEFDELVINSGHPVIVDFHAEWCEPCHTLTPLLNALTEKSNHIDLAIVDVEQNRDLVETFDVKAVPAVLAFYNGVIVDKFIGLVDEKRLEALIKKLKLKNRESCSMPA</sequence>
<dbReference type="SUPFAM" id="SSF52833">
    <property type="entry name" value="Thioredoxin-like"/>
    <property type="match status" value="1"/>
</dbReference>
<dbReference type="GO" id="GO:0005739">
    <property type="term" value="C:mitochondrion"/>
    <property type="evidence" value="ECO:0007669"/>
    <property type="project" value="TreeGrafter"/>
</dbReference>
<dbReference type="InterPro" id="IPR036249">
    <property type="entry name" value="Thioredoxin-like_sf"/>
</dbReference>
<protein>
    <submittedName>
        <fullName evidence="5">Uncharacterized protein LOC101888500</fullName>
    </submittedName>
</protein>
<dbReference type="EnsemblMetazoa" id="MDOA012604-RA">
    <property type="protein sequence ID" value="MDOA012604-PA"/>
    <property type="gene ID" value="MDOA012604"/>
</dbReference>
<dbReference type="VEuPathDB" id="VectorBase:MDOA012604"/>
<dbReference type="PROSITE" id="PS00194">
    <property type="entry name" value="THIOREDOXIN_1"/>
    <property type="match status" value="1"/>
</dbReference>
<dbReference type="GeneID" id="101888500"/>
<keyword evidence="4" id="KW-1185">Reference proteome</keyword>
<dbReference type="Gene3D" id="3.40.30.10">
    <property type="entry name" value="Glutaredoxin"/>
    <property type="match status" value="1"/>
</dbReference>
<dbReference type="VEuPathDB" id="VectorBase:MDOMA2_018833"/>
<dbReference type="Proteomes" id="UP001652621">
    <property type="component" value="Unplaced"/>
</dbReference>
<organism evidence="3">
    <name type="scientific">Musca domestica</name>
    <name type="common">House fly</name>
    <dbReference type="NCBI Taxonomy" id="7370"/>
    <lineage>
        <taxon>Eukaryota</taxon>
        <taxon>Metazoa</taxon>
        <taxon>Ecdysozoa</taxon>
        <taxon>Arthropoda</taxon>
        <taxon>Hexapoda</taxon>
        <taxon>Insecta</taxon>
        <taxon>Pterygota</taxon>
        <taxon>Neoptera</taxon>
        <taxon>Endopterygota</taxon>
        <taxon>Diptera</taxon>
        <taxon>Brachycera</taxon>
        <taxon>Muscomorpha</taxon>
        <taxon>Muscoidea</taxon>
        <taxon>Muscidae</taxon>
        <taxon>Musca</taxon>
    </lineage>
</organism>
<evidence type="ECO:0000259" key="2">
    <source>
        <dbReference type="PROSITE" id="PS51352"/>
    </source>
</evidence>
<proteinExistence type="inferred from homology"/>
<dbReference type="AlphaFoldDB" id="A0A1I8N893"/>
<dbReference type="PANTHER" id="PTHR43601">
    <property type="entry name" value="THIOREDOXIN, MITOCHONDRIAL"/>
    <property type="match status" value="1"/>
</dbReference>
<feature type="domain" description="Thioredoxin" evidence="2">
    <location>
        <begin position="25"/>
        <end position="153"/>
    </location>
</feature>
<evidence type="ECO:0000313" key="3">
    <source>
        <dbReference type="EnsemblMetazoa" id="MDOA012604-PA"/>
    </source>
</evidence>
<dbReference type="InterPro" id="IPR013766">
    <property type="entry name" value="Thioredoxin_domain"/>
</dbReference>
<evidence type="ECO:0000313" key="4">
    <source>
        <dbReference type="Proteomes" id="UP001652621"/>
    </source>
</evidence>
<dbReference type="Pfam" id="PF00085">
    <property type="entry name" value="Thioredoxin"/>
    <property type="match status" value="1"/>
</dbReference>
<dbReference type="RefSeq" id="XP_005190199.1">
    <property type="nucleotide sequence ID" value="XM_005190142.3"/>
</dbReference>
<reference evidence="5" key="2">
    <citation type="submission" date="2025-04" db="UniProtKB">
        <authorList>
            <consortium name="RefSeq"/>
        </authorList>
    </citation>
    <scope>IDENTIFICATION</scope>
    <source>
        <strain evidence="5">Aabys</strain>
    </source>
</reference>
<dbReference type="GO" id="GO:0045454">
    <property type="term" value="P:cell redox homeostasis"/>
    <property type="evidence" value="ECO:0007669"/>
    <property type="project" value="TreeGrafter"/>
</dbReference>
<dbReference type="PANTHER" id="PTHR43601:SF5">
    <property type="entry name" value="EG:132E8.3 PROTEIN"/>
    <property type="match status" value="1"/>
</dbReference>